<keyword evidence="1 4" id="KW-0489">Methyltransferase</keyword>
<comment type="similarity">
    <text evidence="4">Belongs to the protein N5-glutamine methyltransferase family. PrmC subfamily.</text>
</comment>
<evidence type="ECO:0000256" key="1">
    <source>
        <dbReference type="ARBA" id="ARBA00022603"/>
    </source>
</evidence>
<dbReference type="GO" id="GO:0032259">
    <property type="term" value="P:methylation"/>
    <property type="evidence" value="ECO:0007669"/>
    <property type="project" value="UniProtKB-KW"/>
</dbReference>
<dbReference type="PANTHER" id="PTHR18895:SF74">
    <property type="entry name" value="MTRF1L RELEASE FACTOR GLUTAMINE METHYLTRANSFERASE"/>
    <property type="match status" value="1"/>
</dbReference>
<dbReference type="GO" id="GO:0102559">
    <property type="term" value="F:peptide chain release factor N(5)-glutamine methyltransferase activity"/>
    <property type="evidence" value="ECO:0007669"/>
    <property type="project" value="UniProtKB-EC"/>
</dbReference>
<dbReference type="HAMAP" id="MF_02126">
    <property type="entry name" value="RF_methyltr_PrmC"/>
    <property type="match status" value="1"/>
</dbReference>
<dbReference type="HOGENOM" id="CLU_018398_3_1_9"/>
<dbReference type="InterPro" id="IPR019874">
    <property type="entry name" value="RF_methyltr_PrmC"/>
</dbReference>
<evidence type="ECO:0000313" key="7">
    <source>
        <dbReference type="EMBL" id="ACV61028.1"/>
    </source>
</evidence>
<dbReference type="InterPro" id="IPR050320">
    <property type="entry name" value="N5-glutamine_MTase"/>
</dbReference>
<dbReference type="Pfam" id="PF13847">
    <property type="entry name" value="Methyltransf_31"/>
    <property type="match status" value="1"/>
</dbReference>
<dbReference type="EMBL" id="CP001720">
    <property type="protein sequence ID" value="ACV61028.1"/>
    <property type="molecule type" value="Genomic_DNA"/>
</dbReference>
<proteinExistence type="inferred from homology"/>
<dbReference type="InterPro" id="IPR029063">
    <property type="entry name" value="SAM-dependent_MTases_sf"/>
</dbReference>
<comment type="caution">
    <text evidence="4">Lacks conserved residue(s) required for the propagation of feature annotation.</text>
</comment>
<comment type="catalytic activity">
    <reaction evidence="4">
        <text>L-glutaminyl-[peptide chain release factor] + S-adenosyl-L-methionine = N(5)-methyl-L-glutaminyl-[peptide chain release factor] + S-adenosyl-L-homocysteine + H(+)</text>
        <dbReference type="Rhea" id="RHEA:42896"/>
        <dbReference type="Rhea" id="RHEA-COMP:10271"/>
        <dbReference type="Rhea" id="RHEA-COMP:10272"/>
        <dbReference type="ChEBI" id="CHEBI:15378"/>
        <dbReference type="ChEBI" id="CHEBI:30011"/>
        <dbReference type="ChEBI" id="CHEBI:57856"/>
        <dbReference type="ChEBI" id="CHEBI:59789"/>
        <dbReference type="ChEBI" id="CHEBI:61891"/>
        <dbReference type="EC" id="2.1.1.297"/>
    </reaction>
</comment>
<dbReference type="Gene3D" id="1.10.8.10">
    <property type="entry name" value="DNA helicase RuvA subunit, C-terminal domain"/>
    <property type="match status" value="1"/>
</dbReference>
<gene>
    <name evidence="4" type="primary">prmC</name>
    <name evidence="7" type="ordered locus">Dtox_0065</name>
</gene>
<dbReference type="CDD" id="cd02440">
    <property type="entry name" value="AdoMet_MTases"/>
    <property type="match status" value="1"/>
</dbReference>
<dbReference type="OrthoDB" id="9784805at2"/>
<dbReference type="eggNOG" id="COG2890">
    <property type="taxonomic scope" value="Bacteria"/>
</dbReference>
<dbReference type="STRING" id="485916.Dtox_0065"/>
<feature type="binding site" evidence="4">
    <location>
        <position position="193"/>
    </location>
    <ligand>
        <name>S-adenosyl-L-methionine</name>
        <dbReference type="ChEBI" id="CHEBI:59789"/>
    </ligand>
</feature>
<evidence type="ECO:0000259" key="6">
    <source>
        <dbReference type="Pfam" id="PF17827"/>
    </source>
</evidence>
<dbReference type="RefSeq" id="WP_012813480.1">
    <property type="nucleotide sequence ID" value="NC_013216.1"/>
</dbReference>
<name>C8VVG2_DESAS</name>
<dbReference type="Proteomes" id="UP000002217">
    <property type="component" value="Chromosome"/>
</dbReference>
<keyword evidence="8" id="KW-1185">Reference proteome</keyword>
<evidence type="ECO:0000256" key="4">
    <source>
        <dbReference type="HAMAP-Rule" id="MF_02126"/>
    </source>
</evidence>
<comment type="function">
    <text evidence="4">Methylates the class 1 translation termination release factors RF1/PrfA and RF2/PrfB on the glutamine residue of the universally conserved GGQ motif.</text>
</comment>
<dbReference type="Gene3D" id="3.40.50.150">
    <property type="entry name" value="Vaccinia Virus protein VP39"/>
    <property type="match status" value="1"/>
</dbReference>
<dbReference type="SUPFAM" id="SSF53335">
    <property type="entry name" value="S-adenosyl-L-methionine-dependent methyltransferases"/>
    <property type="match status" value="1"/>
</dbReference>
<evidence type="ECO:0000259" key="5">
    <source>
        <dbReference type="Pfam" id="PF13847"/>
    </source>
</evidence>
<dbReference type="InterPro" id="IPR004556">
    <property type="entry name" value="HemK-like"/>
</dbReference>
<dbReference type="PANTHER" id="PTHR18895">
    <property type="entry name" value="HEMK METHYLTRANSFERASE"/>
    <property type="match status" value="1"/>
</dbReference>
<dbReference type="Pfam" id="PF17827">
    <property type="entry name" value="PrmC_N"/>
    <property type="match status" value="1"/>
</dbReference>
<feature type="binding site" evidence="4">
    <location>
        <position position="145"/>
    </location>
    <ligand>
        <name>S-adenosyl-L-methionine</name>
        <dbReference type="ChEBI" id="CHEBI:59789"/>
    </ligand>
</feature>
<dbReference type="NCBIfam" id="TIGR03534">
    <property type="entry name" value="RF_mod_PrmC"/>
    <property type="match status" value="1"/>
</dbReference>
<dbReference type="AlphaFoldDB" id="C8VVG2"/>
<dbReference type="NCBIfam" id="TIGR00536">
    <property type="entry name" value="hemK_fam"/>
    <property type="match status" value="1"/>
</dbReference>
<dbReference type="InterPro" id="IPR040758">
    <property type="entry name" value="PrmC_N"/>
</dbReference>
<keyword evidence="3 4" id="KW-0949">S-adenosyl-L-methionine</keyword>
<feature type="domain" description="Methyltransferase" evidence="5">
    <location>
        <begin position="117"/>
        <end position="194"/>
    </location>
</feature>
<dbReference type="EC" id="2.1.1.297" evidence="4"/>
<accession>C8VVG2</accession>
<organism evidence="7 8">
    <name type="scientific">Desulfofarcimen acetoxidans (strain ATCC 49208 / DSM 771 / KCTC 5769 / VKM B-1644 / 5575)</name>
    <name type="common">Desulfotomaculum acetoxidans</name>
    <dbReference type="NCBI Taxonomy" id="485916"/>
    <lineage>
        <taxon>Bacteria</taxon>
        <taxon>Bacillati</taxon>
        <taxon>Bacillota</taxon>
        <taxon>Clostridia</taxon>
        <taxon>Eubacteriales</taxon>
        <taxon>Peptococcaceae</taxon>
        <taxon>Desulfofarcimen</taxon>
    </lineage>
</organism>
<reference evidence="7 8" key="1">
    <citation type="journal article" date="2009" name="Stand. Genomic Sci.">
        <title>Complete genome sequence of Desulfotomaculum acetoxidans type strain (5575).</title>
        <authorList>
            <person name="Spring S."/>
            <person name="Lapidus A."/>
            <person name="Schroder M."/>
            <person name="Gleim D."/>
            <person name="Sims D."/>
            <person name="Meincke L."/>
            <person name="Glavina Del Rio T."/>
            <person name="Tice H."/>
            <person name="Copeland A."/>
            <person name="Cheng J.F."/>
            <person name="Lucas S."/>
            <person name="Chen F."/>
            <person name="Nolan M."/>
            <person name="Bruce D."/>
            <person name="Goodwin L."/>
            <person name="Pitluck S."/>
            <person name="Ivanova N."/>
            <person name="Mavromatis K."/>
            <person name="Mikhailova N."/>
            <person name="Pati A."/>
            <person name="Chen A."/>
            <person name="Palaniappan K."/>
            <person name="Land M."/>
            <person name="Hauser L."/>
            <person name="Chang Y.J."/>
            <person name="Jeffries C.D."/>
            <person name="Chain P."/>
            <person name="Saunders E."/>
            <person name="Brettin T."/>
            <person name="Detter J.C."/>
            <person name="Goker M."/>
            <person name="Bristow J."/>
            <person name="Eisen J.A."/>
            <person name="Markowitz V."/>
            <person name="Hugenholtz P."/>
            <person name="Kyrpides N.C."/>
            <person name="Klenk H.P."/>
            <person name="Han C."/>
        </authorList>
    </citation>
    <scope>NUCLEOTIDE SEQUENCE [LARGE SCALE GENOMIC DNA]</scope>
    <source>
        <strain evidence="8">ATCC 49208 / DSM 771 / VKM B-1644</strain>
    </source>
</reference>
<sequence>MNVREALVKARVFFADAGLENASLDAEVLLMHLLGIERAGLYMRFDYVLTLEEAKAYRCLIERRVKGEPVAYLTGHKEFMGMDFIVNPAVLVPRPETEILVERALKFLEGKPGEELLVLDIGTGSGAIAVSMARMNSRLRVYAVDCSRDALVLAQHNAAIHGVAGRIHFFHGDLLYPLSNLALEGKADLIAANLPYVPSGDISGLPVDVRSYEPQIALNGGLDGLDIYRRLLPGAGDLLKSGGLLMLEIGPGQADVLVQEMTGMGMVWCCSEIVFDYAGRERVVLAEKE</sequence>
<keyword evidence="2 4" id="KW-0808">Transferase</keyword>
<evidence type="ECO:0000256" key="3">
    <source>
        <dbReference type="ARBA" id="ARBA00022691"/>
    </source>
</evidence>
<feature type="domain" description="Release factor glutamine methyltransferase N-terminal" evidence="6">
    <location>
        <begin position="5"/>
        <end position="75"/>
    </location>
</feature>
<evidence type="ECO:0000256" key="2">
    <source>
        <dbReference type="ARBA" id="ARBA00022679"/>
    </source>
</evidence>
<dbReference type="InterPro" id="IPR025714">
    <property type="entry name" value="Methyltranfer_dom"/>
</dbReference>
<protein>
    <recommendedName>
        <fullName evidence="4">Release factor glutamine methyltransferase</fullName>
        <shortName evidence="4">RF MTase</shortName>
        <ecNumber evidence="4">2.1.1.297</ecNumber>
    </recommendedName>
    <alternativeName>
        <fullName evidence="4">N5-glutamine methyltransferase PrmC</fullName>
    </alternativeName>
    <alternativeName>
        <fullName evidence="4">Protein-(glutamine-N5) MTase PrmC</fullName>
    </alternativeName>
    <alternativeName>
        <fullName evidence="4">Protein-glutamine N-methyltransferase PrmC</fullName>
    </alternativeName>
</protein>
<evidence type="ECO:0000313" key="8">
    <source>
        <dbReference type="Proteomes" id="UP000002217"/>
    </source>
</evidence>
<feature type="binding site" evidence="4">
    <location>
        <begin position="122"/>
        <end position="126"/>
    </location>
    <ligand>
        <name>S-adenosyl-L-methionine</name>
        <dbReference type="ChEBI" id="CHEBI:59789"/>
    </ligand>
</feature>
<dbReference type="KEGG" id="dae:Dtox_0065"/>